<evidence type="ECO:0000256" key="2">
    <source>
        <dbReference type="ARBA" id="ARBA00023157"/>
    </source>
</evidence>
<dbReference type="Pfam" id="PF13385">
    <property type="entry name" value="Laminin_G_3"/>
    <property type="match status" value="1"/>
</dbReference>
<dbReference type="AlphaFoldDB" id="A0A8J3Y4V2"/>
<dbReference type="Gene3D" id="3.30.1920.20">
    <property type="match status" value="1"/>
</dbReference>
<name>A0A8J3Y4V2_9ACTN</name>
<protein>
    <recommendedName>
        <fullName evidence="3">LamG-like jellyroll fold domain-containing protein</fullName>
    </recommendedName>
</protein>
<keyword evidence="1" id="KW-0732">Signal</keyword>
<evidence type="ECO:0000313" key="5">
    <source>
        <dbReference type="Proteomes" id="UP000652013"/>
    </source>
</evidence>
<dbReference type="SUPFAM" id="SSF49899">
    <property type="entry name" value="Concanavalin A-like lectins/glucanases"/>
    <property type="match status" value="1"/>
</dbReference>
<gene>
    <name evidence="4" type="ORF">Sya03_11530</name>
</gene>
<dbReference type="InterPro" id="IPR059177">
    <property type="entry name" value="GH29D-like_dom"/>
</dbReference>
<proteinExistence type="predicted"/>
<dbReference type="Pfam" id="PF13290">
    <property type="entry name" value="CHB_HEX_C_1"/>
    <property type="match status" value="1"/>
</dbReference>
<evidence type="ECO:0000313" key="4">
    <source>
        <dbReference type="EMBL" id="GIJ01801.1"/>
    </source>
</evidence>
<keyword evidence="5" id="KW-1185">Reference proteome</keyword>
<keyword evidence="2" id="KW-1015">Disulfide bond</keyword>
<dbReference type="SMART" id="SM00560">
    <property type="entry name" value="LamGL"/>
    <property type="match status" value="1"/>
</dbReference>
<feature type="domain" description="LamG-like jellyroll fold" evidence="3">
    <location>
        <begin position="732"/>
        <end position="872"/>
    </location>
</feature>
<organism evidence="4 5">
    <name type="scientific">Spirilliplanes yamanashiensis</name>
    <dbReference type="NCBI Taxonomy" id="42233"/>
    <lineage>
        <taxon>Bacteria</taxon>
        <taxon>Bacillati</taxon>
        <taxon>Actinomycetota</taxon>
        <taxon>Actinomycetes</taxon>
        <taxon>Micromonosporales</taxon>
        <taxon>Micromonosporaceae</taxon>
        <taxon>Spirilliplanes</taxon>
    </lineage>
</organism>
<dbReference type="Gene3D" id="2.60.120.200">
    <property type="match status" value="1"/>
</dbReference>
<dbReference type="Proteomes" id="UP000652013">
    <property type="component" value="Unassembled WGS sequence"/>
</dbReference>
<evidence type="ECO:0000259" key="3">
    <source>
        <dbReference type="SMART" id="SM00560"/>
    </source>
</evidence>
<sequence>MGVPWRKPALRRAVVASLPALALAGTALTLGSTWSAFSGATRNPGNTWSANVPAVALSQTVFKGPFPVVVTGSLSGFTADEAVTYRLDAATALTGSPSAVGSGGAAAITSLSVPSAADGPHTVHVIGANGSQASVAITVDTVAPTVSATLSPAANGNGWNSTSPVQVTLAGDDGTGTGVHRIYYTTDGSDPTSSGTVATYAAPINVASTRTVRYYAVDVAGNASAVAARTVNIDTTAPSTPALSFSALTNAYWSGSGSTVWYRGGQASGSFTVTASAADAQSGVTSYAMPNLGTGWTTPGTAASQAYAWSSANPAAPGTKPVTATNAAGLVSAAASFTATADNAGPTGGGVDHADGASPATVTVTFSAGTDAGAGVNGTSGTLQRAVATLTGSTCGAFGAFATVTGGTNPASPFSDATPTTGRCYTYQYVVADRLGNTTTYASGKVAKRYATYAAAVSGEATIGRYYRLNESMIVADNMAGTTGTVLQTRPGETGATWTKVGTNGDGIITLNGRVRKGGNGSYGTLYYASGVPPTADYKVEALSAQKADDGNRLGNDVHGLVGRYNSATNTYYLARREHDAGGGYLRLYRVVNGTRTKVGEVGGISVANNGDGWLFLSLDMTGTVIRVLRDGDPVITYNDSTASKITTAGRAGFVLGDNFNVVANTHTDSHGLHFDTIRVTPPMADATGAVDGLHHVNTNLGLTGALSGDTDRSVSYDGANDSSSAARPLLDSFTAEFWFKSAQGLGTYPHWFDGAALVDADQPLAANDWGVSLRADGRVVAGVGNADTSIVSATGGYNDNAWHHVVFTRDTTTGALALYVDGTAQGTATGPTGTRDAGSVLRFGRRAGDGAQAYAGQLDEVAVYTGVLPPATVQSHHNLGRGLG</sequence>
<reference evidence="4" key="1">
    <citation type="submission" date="2021-01" db="EMBL/GenBank/DDBJ databases">
        <title>Whole genome shotgun sequence of Spirilliplanes yamanashiensis NBRC 15828.</title>
        <authorList>
            <person name="Komaki H."/>
            <person name="Tamura T."/>
        </authorList>
    </citation>
    <scope>NUCLEOTIDE SEQUENCE</scope>
    <source>
        <strain evidence="4">NBRC 15828</strain>
    </source>
</reference>
<dbReference type="InterPro" id="IPR013320">
    <property type="entry name" value="ConA-like_dom_sf"/>
</dbReference>
<dbReference type="InterPro" id="IPR006558">
    <property type="entry name" value="LamG-like"/>
</dbReference>
<comment type="caution">
    <text evidence="4">The sequence shown here is derived from an EMBL/GenBank/DDBJ whole genome shotgun (WGS) entry which is preliminary data.</text>
</comment>
<dbReference type="EMBL" id="BOOY01000006">
    <property type="protein sequence ID" value="GIJ01801.1"/>
    <property type="molecule type" value="Genomic_DNA"/>
</dbReference>
<evidence type="ECO:0000256" key="1">
    <source>
        <dbReference type="ARBA" id="ARBA00022729"/>
    </source>
</evidence>
<accession>A0A8J3Y4V2</accession>